<dbReference type="Pfam" id="PF11216">
    <property type="entry name" value="DUF3012"/>
    <property type="match status" value="1"/>
</dbReference>
<feature type="chain" id="PRO_5047183482" evidence="1">
    <location>
        <begin position="21"/>
        <end position="55"/>
    </location>
</feature>
<dbReference type="InterPro" id="IPR021379">
    <property type="entry name" value="DUF3012"/>
</dbReference>
<evidence type="ECO:0000256" key="1">
    <source>
        <dbReference type="SAM" id="SignalP"/>
    </source>
</evidence>
<feature type="signal peptide" evidence="1">
    <location>
        <begin position="1"/>
        <end position="20"/>
    </location>
</feature>
<evidence type="ECO:0000313" key="3">
    <source>
        <dbReference type="Proteomes" id="UP001557484"/>
    </source>
</evidence>
<gene>
    <name evidence="2" type="ORF">AB4875_12250</name>
</gene>
<accession>A0ABV3TYE4</accession>
<proteinExistence type="predicted"/>
<reference evidence="2 3" key="1">
    <citation type="journal article" date="2011" name="Int. J. Syst. Evol. Microbiol.">
        <title>Zhongshania antarctica gen. nov., sp. nov. and Zhongshania guokunii sp. nov., gammaproteobacteria respectively isolated from coastal attached (fast) ice and surface seawater of the Antarctic.</title>
        <authorList>
            <person name="Li H.J."/>
            <person name="Zhang X.Y."/>
            <person name="Chen C.X."/>
            <person name="Zhang Y.J."/>
            <person name="Gao Z.M."/>
            <person name="Yu Y."/>
            <person name="Chen X.L."/>
            <person name="Chen B."/>
            <person name="Zhang Y.Z."/>
        </authorList>
    </citation>
    <scope>NUCLEOTIDE SEQUENCE [LARGE SCALE GENOMIC DNA]</scope>
    <source>
        <strain evidence="2 3">R06B22</strain>
    </source>
</reference>
<sequence>MKTIKLFGLLSVVYLISACAPEIGSDAWCAGMDKKAKGDWSANEATDYAKHCVFK</sequence>
<organism evidence="2 3">
    <name type="scientific">Zhongshania arctica</name>
    <dbReference type="NCBI Taxonomy" id="3238302"/>
    <lineage>
        <taxon>Bacteria</taxon>
        <taxon>Pseudomonadati</taxon>
        <taxon>Pseudomonadota</taxon>
        <taxon>Gammaproteobacteria</taxon>
        <taxon>Cellvibrionales</taxon>
        <taxon>Spongiibacteraceae</taxon>
        <taxon>Zhongshania</taxon>
    </lineage>
</organism>
<dbReference type="Proteomes" id="UP001557484">
    <property type="component" value="Unassembled WGS sequence"/>
</dbReference>
<keyword evidence="3" id="KW-1185">Reference proteome</keyword>
<dbReference type="EMBL" id="JBFRYB010000001">
    <property type="protein sequence ID" value="MEX1666260.1"/>
    <property type="molecule type" value="Genomic_DNA"/>
</dbReference>
<dbReference type="PROSITE" id="PS51257">
    <property type="entry name" value="PROKAR_LIPOPROTEIN"/>
    <property type="match status" value="1"/>
</dbReference>
<evidence type="ECO:0000313" key="2">
    <source>
        <dbReference type="EMBL" id="MEX1666260.1"/>
    </source>
</evidence>
<name>A0ABV3TYE4_9GAMM</name>
<dbReference type="RefSeq" id="WP_368376343.1">
    <property type="nucleotide sequence ID" value="NZ_JBFRYB010000001.1"/>
</dbReference>
<protein>
    <submittedName>
        <fullName evidence="2">DUF3012 domain-containing protein</fullName>
    </submittedName>
</protein>
<comment type="caution">
    <text evidence="2">The sequence shown here is derived from an EMBL/GenBank/DDBJ whole genome shotgun (WGS) entry which is preliminary data.</text>
</comment>
<keyword evidence="1" id="KW-0732">Signal</keyword>